<feature type="signal peptide" evidence="10">
    <location>
        <begin position="1"/>
        <end position="23"/>
    </location>
</feature>
<dbReference type="Gene3D" id="1.25.40.10">
    <property type="entry name" value="Tetratricopeptide repeat domain"/>
    <property type="match status" value="1"/>
</dbReference>
<evidence type="ECO:0000256" key="7">
    <source>
        <dbReference type="ARBA" id="ARBA00023157"/>
    </source>
</evidence>
<evidence type="ECO:0000256" key="10">
    <source>
        <dbReference type="SAM" id="SignalP"/>
    </source>
</evidence>
<dbReference type="KEGG" id="nsa:Nitsa_1743"/>
<dbReference type="HOGENOM" id="CLU_1904538_0_0_7"/>
<reference evidence="11 12" key="1">
    <citation type="journal article" date="2011" name="Stand. Genomic Sci.">
        <title>Complete genome sequence of Nitratifractor salsuginis type strain (E9I37-1).</title>
        <authorList>
            <person name="Anderson I."/>
            <person name="Sikorski J."/>
            <person name="Zeytun A."/>
            <person name="Nolan M."/>
            <person name="Lapidus A."/>
            <person name="Lucas S."/>
            <person name="Hammon N."/>
            <person name="Deshpande S."/>
            <person name="Cheng J.F."/>
            <person name="Tapia R."/>
            <person name="Han C."/>
            <person name="Goodwin L."/>
            <person name="Pitluck S."/>
            <person name="Liolios K."/>
            <person name="Pagani I."/>
            <person name="Ivanova N."/>
            <person name="Huntemann M."/>
            <person name="Mavromatis K."/>
            <person name="Ovchinikova G."/>
            <person name="Pati A."/>
            <person name="Chen A."/>
            <person name="Palaniappan K."/>
            <person name="Land M."/>
            <person name="Hauser L."/>
            <person name="Brambilla E.M."/>
            <person name="Ngatchou-Djao O.D."/>
            <person name="Rohde M."/>
            <person name="Tindall B.J."/>
            <person name="Goker M."/>
            <person name="Detter J.C."/>
            <person name="Woyke T."/>
            <person name="Bristow J."/>
            <person name="Eisen J.A."/>
            <person name="Markowitz V."/>
            <person name="Hugenholtz P."/>
            <person name="Klenk H.P."/>
            <person name="Kyrpides N.C."/>
        </authorList>
    </citation>
    <scope>NUCLEOTIDE SEQUENCE [LARGE SCALE GENOMIC DNA]</scope>
    <source>
        <strain evidence="12">DSM 16511 / JCM 12458 / E9I37-1</strain>
    </source>
</reference>
<feature type="region of interest" description="Disordered" evidence="9">
    <location>
        <begin position="20"/>
        <end position="39"/>
    </location>
</feature>
<comment type="catalytic activity">
    <reaction evidence="1">
        <text>a beta-lactam + H2O = a substituted beta-amino acid</text>
        <dbReference type="Rhea" id="RHEA:20401"/>
        <dbReference type="ChEBI" id="CHEBI:15377"/>
        <dbReference type="ChEBI" id="CHEBI:35627"/>
        <dbReference type="ChEBI" id="CHEBI:140347"/>
        <dbReference type="EC" id="3.5.2.6"/>
    </reaction>
</comment>
<dbReference type="InterPro" id="IPR040239">
    <property type="entry name" value="HcpB-like"/>
</dbReference>
<dbReference type="GO" id="GO:0008800">
    <property type="term" value="F:beta-lactamase activity"/>
    <property type="evidence" value="ECO:0007669"/>
    <property type="project" value="UniProtKB-EC"/>
</dbReference>
<evidence type="ECO:0000313" key="12">
    <source>
        <dbReference type="Proteomes" id="UP000008633"/>
    </source>
</evidence>
<dbReference type="EC" id="3.5.2.6" evidence="3"/>
<dbReference type="AlphaFoldDB" id="E6X1C7"/>
<organism evidence="11 12">
    <name type="scientific">Nitratifractor salsuginis (strain DSM 16511 / JCM 12458 / E9I37-1)</name>
    <dbReference type="NCBI Taxonomy" id="749222"/>
    <lineage>
        <taxon>Bacteria</taxon>
        <taxon>Pseudomonadati</taxon>
        <taxon>Campylobacterota</taxon>
        <taxon>Epsilonproteobacteria</taxon>
        <taxon>Campylobacterales</taxon>
        <taxon>Sulfurovaceae</taxon>
        <taxon>Nitratifractor</taxon>
    </lineage>
</organism>
<dbReference type="Proteomes" id="UP000008633">
    <property type="component" value="Chromosome"/>
</dbReference>
<keyword evidence="5" id="KW-0378">Hydrolase</keyword>
<evidence type="ECO:0000256" key="1">
    <source>
        <dbReference type="ARBA" id="ARBA00001526"/>
    </source>
</evidence>
<protein>
    <recommendedName>
        <fullName evidence="3">beta-lactamase</fullName>
        <ecNumber evidence="3">3.5.2.6</ecNumber>
    </recommendedName>
</protein>
<dbReference type="EMBL" id="CP002452">
    <property type="protein sequence ID" value="ADV46989.1"/>
    <property type="molecule type" value="Genomic_DNA"/>
</dbReference>
<evidence type="ECO:0000256" key="5">
    <source>
        <dbReference type="ARBA" id="ARBA00022801"/>
    </source>
</evidence>
<keyword evidence="8" id="KW-0046">Antibiotic resistance</keyword>
<evidence type="ECO:0000256" key="9">
    <source>
        <dbReference type="SAM" id="MobiDB-lite"/>
    </source>
</evidence>
<sequence length="133" mass="14486">MKKTMLVSAMALLLTACAPSPEAPDGHREHTPTGQRAHSAKQYEDLGVRYITGDGVPIDGYKAVSYLERACSMGRASACNGAAFIFADAEGGVKQDYRKALDYWSRACRLGDRTGCANYDLAQDKLRELRASH</sequence>
<name>E6X1C7_NITSE</name>
<dbReference type="OrthoDB" id="9772133at2"/>
<dbReference type="InterPro" id="IPR011990">
    <property type="entry name" value="TPR-like_helical_dom_sf"/>
</dbReference>
<evidence type="ECO:0000256" key="6">
    <source>
        <dbReference type="ARBA" id="ARBA00022803"/>
    </source>
</evidence>
<keyword evidence="12" id="KW-1185">Reference proteome</keyword>
<evidence type="ECO:0000256" key="3">
    <source>
        <dbReference type="ARBA" id="ARBA00012865"/>
    </source>
</evidence>
<accession>E6X1C7</accession>
<dbReference type="PANTHER" id="PTHR13891">
    <property type="entry name" value="CYTOCHROME C OXIDASE ASSEMBLY FACTOR 7"/>
    <property type="match status" value="1"/>
</dbReference>
<proteinExistence type="inferred from homology"/>
<dbReference type="eggNOG" id="COG0790">
    <property type="taxonomic scope" value="Bacteria"/>
</dbReference>
<comment type="similarity">
    <text evidence="2">Belongs to the hcp beta-lactamase family.</text>
</comment>
<evidence type="ECO:0000256" key="2">
    <source>
        <dbReference type="ARBA" id="ARBA00008486"/>
    </source>
</evidence>
<gene>
    <name evidence="11" type="ordered locus">Nitsa_1743</name>
</gene>
<dbReference type="RefSeq" id="WP_013554674.1">
    <property type="nucleotide sequence ID" value="NC_014935.1"/>
</dbReference>
<keyword evidence="6" id="KW-0802">TPR repeat</keyword>
<dbReference type="GO" id="GO:0046677">
    <property type="term" value="P:response to antibiotic"/>
    <property type="evidence" value="ECO:0007669"/>
    <property type="project" value="UniProtKB-KW"/>
</dbReference>
<dbReference type="Pfam" id="PF08238">
    <property type="entry name" value="Sel1"/>
    <property type="match status" value="2"/>
</dbReference>
<keyword evidence="10" id="KW-0732">Signal</keyword>
<dbReference type="PANTHER" id="PTHR13891:SF1">
    <property type="entry name" value="CYTOCHROME C OXIDASE ASSEMBLY FACTOR 7"/>
    <property type="match status" value="1"/>
</dbReference>
<keyword evidence="4" id="KW-0677">Repeat</keyword>
<evidence type="ECO:0000313" key="11">
    <source>
        <dbReference type="EMBL" id="ADV46989.1"/>
    </source>
</evidence>
<dbReference type="SMART" id="SM00671">
    <property type="entry name" value="SEL1"/>
    <property type="match status" value="2"/>
</dbReference>
<dbReference type="InterPro" id="IPR006597">
    <property type="entry name" value="Sel1-like"/>
</dbReference>
<dbReference type="SUPFAM" id="SSF81901">
    <property type="entry name" value="HCP-like"/>
    <property type="match status" value="1"/>
</dbReference>
<dbReference type="PROSITE" id="PS51257">
    <property type="entry name" value="PROKAR_LIPOPROTEIN"/>
    <property type="match status" value="1"/>
</dbReference>
<feature type="chain" id="PRO_5039951868" description="beta-lactamase" evidence="10">
    <location>
        <begin position="24"/>
        <end position="133"/>
    </location>
</feature>
<keyword evidence="7" id="KW-1015">Disulfide bond</keyword>
<evidence type="ECO:0000256" key="4">
    <source>
        <dbReference type="ARBA" id="ARBA00022737"/>
    </source>
</evidence>
<reference evidence="12" key="2">
    <citation type="submission" date="2011-01" db="EMBL/GenBank/DDBJ databases">
        <title>The complete genome of Nitratifractor salsuginis DSM 16511.</title>
        <authorList>
            <consortium name="US DOE Joint Genome Institute (JGI-PGF)"/>
            <person name="Lucas S."/>
            <person name="Copeland A."/>
            <person name="Lapidus A."/>
            <person name="Bruce D."/>
            <person name="Goodwin L."/>
            <person name="Pitluck S."/>
            <person name="Kyrpides N."/>
            <person name="Mavromatis K."/>
            <person name="Ivanova N."/>
            <person name="Mikhailova N."/>
            <person name="Zeytun A."/>
            <person name="Detter J.C."/>
            <person name="Tapia R."/>
            <person name="Han C."/>
            <person name="Land M."/>
            <person name="Hauser L."/>
            <person name="Markowitz V."/>
            <person name="Cheng J.-F."/>
            <person name="Hugenholtz P."/>
            <person name="Woyke T."/>
            <person name="Wu D."/>
            <person name="Tindall B."/>
            <person name="Schuetze A."/>
            <person name="Brambilla E."/>
            <person name="Klenk H.-P."/>
            <person name="Eisen J.A."/>
        </authorList>
    </citation>
    <scope>NUCLEOTIDE SEQUENCE [LARGE SCALE GENOMIC DNA]</scope>
    <source>
        <strain evidence="12">DSM 16511 / JCM 12458 / E9I37-1</strain>
    </source>
</reference>
<evidence type="ECO:0000256" key="8">
    <source>
        <dbReference type="ARBA" id="ARBA00023251"/>
    </source>
</evidence>